<dbReference type="EMBL" id="CDMZ01001830">
    <property type="protein sequence ID" value="CEM38090.1"/>
    <property type="molecule type" value="Genomic_DNA"/>
</dbReference>
<sequence length="127" mass="14434">MPSPIEVSVPEGITIFYAWGPPGGAQVGRGLNDLQDVDYDNSITEHPRRQKGPDGGTYGYKQCYQVNETQFVSYIFQHGWQNAGRYRARRKGDDLSEHPRGYIPRGCYPMTIFLIGGWAPEETEEEY</sequence>
<reference evidence="1" key="1">
    <citation type="submission" date="2014-11" db="EMBL/GenBank/DDBJ databases">
        <authorList>
            <person name="Otto D Thomas"/>
            <person name="Naeem Raeece"/>
        </authorList>
    </citation>
    <scope>NUCLEOTIDE SEQUENCE</scope>
</reference>
<dbReference type="VEuPathDB" id="CryptoDB:Cvel_24513"/>
<gene>
    <name evidence="1" type="ORF">Cvel_24513</name>
</gene>
<organism evidence="1">
    <name type="scientific">Chromera velia CCMP2878</name>
    <dbReference type="NCBI Taxonomy" id="1169474"/>
    <lineage>
        <taxon>Eukaryota</taxon>
        <taxon>Sar</taxon>
        <taxon>Alveolata</taxon>
        <taxon>Colpodellida</taxon>
        <taxon>Chromeraceae</taxon>
        <taxon>Chromera</taxon>
    </lineage>
</organism>
<dbReference type="PhylomeDB" id="A0A0G4H313"/>
<protein>
    <submittedName>
        <fullName evidence="1">Uncharacterized protein</fullName>
    </submittedName>
</protein>
<evidence type="ECO:0000313" key="1">
    <source>
        <dbReference type="EMBL" id="CEM38090.1"/>
    </source>
</evidence>
<name>A0A0G4H313_9ALVE</name>
<accession>A0A0G4H313</accession>
<dbReference type="AlphaFoldDB" id="A0A0G4H313"/>
<proteinExistence type="predicted"/>